<dbReference type="InterPro" id="IPR043502">
    <property type="entry name" value="DNA/RNA_pol_sf"/>
</dbReference>
<dbReference type="Gene3D" id="3.30.420.10">
    <property type="entry name" value="Ribonuclease H-like superfamily/Ribonuclease H"/>
    <property type="match status" value="1"/>
</dbReference>
<organism evidence="12 13">
    <name type="scientific">Elysia crispata</name>
    <name type="common">lettuce slug</name>
    <dbReference type="NCBI Taxonomy" id="231223"/>
    <lineage>
        <taxon>Eukaryota</taxon>
        <taxon>Metazoa</taxon>
        <taxon>Spiralia</taxon>
        <taxon>Lophotrochozoa</taxon>
        <taxon>Mollusca</taxon>
        <taxon>Gastropoda</taxon>
        <taxon>Heterobranchia</taxon>
        <taxon>Euthyneura</taxon>
        <taxon>Panpulmonata</taxon>
        <taxon>Sacoglossa</taxon>
        <taxon>Placobranchoidea</taxon>
        <taxon>Plakobranchidae</taxon>
        <taxon>Elysia</taxon>
    </lineage>
</organism>
<dbReference type="PROSITE" id="PS50994">
    <property type="entry name" value="INTEGRASE"/>
    <property type="match status" value="1"/>
</dbReference>
<name>A0AAE0Z9M4_9GAST</name>
<dbReference type="Pfam" id="PF17917">
    <property type="entry name" value="RT_RNaseH"/>
    <property type="match status" value="1"/>
</dbReference>
<dbReference type="GO" id="GO:0015074">
    <property type="term" value="P:DNA integration"/>
    <property type="evidence" value="ECO:0007669"/>
    <property type="project" value="InterPro"/>
</dbReference>
<proteinExistence type="predicted"/>
<keyword evidence="6" id="KW-0378">Hydrolase</keyword>
<dbReference type="GO" id="GO:0003676">
    <property type="term" value="F:nucleic acid binding"/>
    <property type="evidence" value="ECO:0007669"/>
    <property type="project" value="InterPro"/>
</dbReference>
<dbReference type="Proteomes" id="UP001283361">
    <property type="component" value="Unassembled WGS sequence"/>
</dbReference>
<evidence type="ECO:0000256" key="9">
    <source>
        <dbReference type="SAM" id="MobiDB-lite"/>
    </source>
</evidence>
<evidence type="ECO:0000256" key="5">
    <source>
        <dbReference type="ARBA" id="ARBA00022759"/>
    </source>
</evidence>
<accession>A0AAE0Z9M4</accession>
<dbReference type="EC" id="2.7.7.49" evidence="1"/>
<dbReference type="InterPro" id="IPR043128">
    <property type="entry name" value="Rev_trsase/Diguanyl_cyclase"/>
</dbReference>
<gene>
    <name evidence="12" type="ORF">RRG08_040038</name>
</gene>
<reference evidence="12" key="1">
    <citation type="journal article" date="2023" name="G3 (Bethesda)">
        <title>A reference genome for the long-term kleptoplast-retaining sea slug Elysia crispata morphotype clarki.</title>
        <authorList>
            <person name="Eastman K.E."/>
            <person name="Pendleton A.L."/>
            <person name="Shaikh M.A."/>
            <person name="Suttiyut T."/>
            <person name="Ogas R."/>
            <person name="Tomko P."/>
            <person name="Gavelis G."/>
            <person name="Widhalm J.R."/>
            <person name="Wisecaver J.H."/>
        </authorList>
    </citation>
    <scope>NUCLEOTIDE SEQUENCE</scope>
    <source>
        <strain evidence="12">ECLA1</strain>
    </source>
</reference>
<dbReference type="GO" id="GO:0003964">
    <property type="term" value="F:RNA-directed DNA polymerase activity"/>
    <property type="evidence" value="ECO:0007669"/>
    <property type="project" value="UniProtKB-KW"/>
</dbReference>
<dbReference type="GO" id="GO:0004519">
    <property type="term" value="F:endonuclease activity"/>
    <property type="evidence" value="ECO:0007669"/>
    <property type="project" value="UniProtKB-KW"/>
</dbReference>
<evidence type="ECO:0000313" key="12">
    <source>
        <dbReference type="EMBL" id="KAK3764442.1"/>
    </source>
</evidence>
<dbReference type="Gene3D" id="3.10.10.10">
    <property type="entry name" value="HIV Type 1 Reverse Transcriptase, subunit A, domain 1"/>
    <property type="match status" value="1"/>
</dbReference>
<dbReference type="PANTHER" id="PTHR37984">
    <property type="entry name" value="PROTEIN CBG26694"/>
    <property type="match status" value="1"/>
</dbReference>
<feature type="compositionally biased region" description="Basic residues" evidence="9">
    <location>
        <begin position="1288"/>
        <end position="1301"/>
    </location>
</feature>
<keyword evidence="4" id="KW-0540">Nuclease</keyword>
<evidence type="ECO:0000256" key="3">
    <source>
        <dbReference type="ARBA" id="ARBA00022695"/>
    </source>
</evidence>
<dbReference type="InterPro" id="IPR000477">
    <property type="entry name" value="RT_dom"/>
</dbReference>
<dbReference type="InterPro" id="IPR012337">
    <property type="entry name" value="RNaseH-like_sf"/>
</dbReference>
<dbReference type="GO" id="GO:0016787">
    <property type="term" value="F:hydrolase activity"/>
    <property type="evidence" value="ECO:0007669"/>
    <property type="project" value="UniProtKB-KW"/>
</dbReference>
<evidence type="ECO:0000256" key="1">
    <source>
        <dbReference type="ARBA" id="ARBA00012493"/>
    </source>
</evidence>
<dbReference type="InterPro" id="IPR021109">
    <property type="entry name" value="Peptidase_aspartic_dom_sf"/>
</dbReference>
<dbReference type="Gene3D" id="3.30.70.270">
    <property type="match status" value="2"/>
</dbReference>
<evidence type="ECO:0000313" key="13">
    <source>
        <dbReference type="Proteomes" id="UP001283361"/>
    </source>
</evidence>
<keyword evidence="2" id="KW-0808">Transferase</keyword>
<keyword evidence="8" id="KW-0175">Coiled coil</keyword>
<evidence type="ECO:0000259" key="10">
    <source>
        <dbReference type="PROSITE" id="PS50878"/>
    </source>
</evidence>
<dbReference type="Gene3D" id="2.40.70.10">
    <property type="entry name" value="Acid Proteases"/>
    <property type="match status" value="1"/>
</dbReference>
<dbReference type="InterPro" id="IPR050951">
    <property type="entry name" value="Retrovirus_Pol_polyprotein"/>
</dbReference>
<keyword evidence="5" id="KW-0255">Endonuclease</keyword>
<dbReference type="Gene3D" id="1.10.340.70">
    <property type="match status" value="1"/>
</dbReference>
<evidence type="ECO:0000256" key="4">
    <source>
        <dbReference type="ARBA" id="ARBA00022722"/>
    </source>
</evidence>
<evidence type="ECO:0000256" key="6">
    <source>
        <dbReference type="ARBA" id="ARBA00022801"/>
    </source>
</evidence>
<dbReference type="PANTHER" id="PTHR37984:SF5">
    <property type="entry name" value="PROTEIN NYNRIN-LIKE"/>
    <property type="match status" value="1"/>
</dbReference>
<feature type="domain" description="Reverse transcriptase" evidence="10">
    <location>
        <begin position="396"/>
        <end position="596"/>
    </location>
</feature>
<dbReference type="Pfam" id="PF17921">
    <property type="entry name" value="Integrase_H2C2"/>
    <property type="match status" value="1"/>
</dbReference>
<dbReference type="Pfam" id="PF00078">
    <property type="entry name" value="RVT_1"/>
    <property type="match status" value="1"/>
</dbReference>
<evidence type="ECO:0000256" key="8">
    <source>
        <dbReference type="SAM" id="Coils"/>
    </source>
</evidence>
<evidence type="ECO:0000259" key="11">
    <source>
        <dbReference type="PROSITE" id="PS50994"/>
    </source>
</evidence>
<dbReference type="InterPro" id="IPR041588">
    <property type="entry name" value="Integrase_H2C2"/>
</dbReference>
<feature type="coiled-coil region" evidence="8">
    <location>
        <begin position="553"/>
        <end position="580"/>
    </location>
</feature>
<feature type="region of interest" description="Disordered" evidence="9">
    <location>
        <begin position="806"/>
        <end position="825"/>
    </location>
</feature>
<sequence length="1301" mass="145998">MAEAMSDLLTVFREQMVLQQEQHRQQMESLMALMKSSLGLGTKSVPSFTPFDPSSELWTDYYARFNTFVEAHSVQENKRSHIFLTNQSPVTFKLLDNLAKQKSPPMDINSLTMKAIEFMLEQFHPKRFVVRERYKFWAEIRRKPGETIQDLAARIRQDAVTCDFSSITNPQDEAMRTRFICSCENEAVLKALFKIKDDDLSFSRAIEIATQIEDAAKCAKETVYGTSTVSAELRDNSVSFEVDTGAGDNFICSEIWHQMGKLPLQPVTSRFESASGHPLPVLGSFQEKIKVEGTKPTLINLVVTKISKLKILGRSAIKELNISVDRMLQQIKQINGSQSYSKSNQPNSALQTACKSLCAEFPTLFSPGLGLLKDFELDIKFRVDAKPVFCKPRTVPLAVQHDLEKAYDAGIAKGIWKPTTFDSYGTPVVPIRKKALQGQTKAQIRVCGDYSVTVNPQLEPHRHPIPKPEDLMRRLGGGHYFSKIDLADAYNQIQLSPASQEKLALSTHRGVLLQQRLPFGITSAPGYFQEVMDKLTHDLPGVVVYVDDCLVSGTDADSHLQNLRRLLQRLEENGLRCRMEKCEFGKPFVEYLGHTLSREGIAKGSKVDAITKMPAPTNIPELRAFLGQIQFYGKFLPNLATVLEPLYNLTRKDSRWKWGAKEQASFQRVKDWLCTDTVLAHFDPSLDIGISCDASDCGIGAVLFHRFPDGSERPIANVSKTLSPAQRRYSQIHKEAHAIIFALTKFHQFLYARKFILVTDHKPLLNIFSPHKATPALAANRLARWAVTLSQYDYSIEYRQSSKHGNADALSRLPSGPDTAFDEREGDADMDSVCTVRIISTQIISTDPGVVARESSKDAVISTVMRHCREGWPPCHPPNESGGTYSVHSFRQVQDSLSCEAGCLFYGARLVIPTSLQRQVLHILHQGHFGMKRMKQLARTAVYWPGIDSQIVDLRRTCLSCAEHQGNPPKAPVHPWMLPEKPWSRVHIDHAVNFMGHHWLVLIDAYSKYPIIHQTTSTSSKAIIQLLEEDFAHFGFPHTIVSDNATSFSSGEFQSWCQEHGITHLAGAPYHPATNGAAERFVQSFKKSLRKSSLLPKSALQEFLMMYRRTPLASGLSPSEILNGRQIRSLIDILKPSPVHIAQGRQSQTTRAETTSSSSVAKVLHSYKAGTPVYAEYYGPRNDKDPRWVPAIVKKPLGARTILVHVCPRGPVWKRHIEQLRPRYGADQDADPGEVTILESTTHPLLQNPAAPVVSDTTAQPPLQIPGPAEPMSRWPQQTTYGPDNPRRSRRQRRPRVILDI</sequence>
<dbReference type="SUPFAM" id="SSF53098">
    <property type="entry name" value="Ribonuclease H-like"/>
    <property type="match status" value="1"/>
</dbReference>
<dbReference type="InterPro" id="IPR041373">
    <property type="entry name" value="RT_RNaseH"/>
</dbReference>
<dbReference type="PROSITE" id="PS50878">
    <property type="entry name" value="RT_POL"/>
    <property type="match status" value="1"/>
</dbReference>
<evidence type="ECO:0000256" key="2">
    <source>
        <dbReference type="ARBA" id="ARBA00022679"/>
    </source>
</evidence>
<feature type="region of interest" description="Disordered" evidence="9">
    <location>
        <begin position="1248"/>
        <end position="1301"/>
    </location>
</feature>
<keyword evidence="3" id="KW-0548">Nucleotidyltransferase</keyword>
<dbReference type="CDD" id="cd01647">
    <property type="entry name" value="RT_LTR"/>
    <property type="match status" value="1"/>
</dbReference>
<dbReference type="SUPFAM" id="SSF56672">
    <property type="entry name" value="DNA/RNA polymerases"/>
    <property type="match status" value="1"/>
</dbReference>
<evidence type="ECO:0000256" key="7">
    <source>
        <dbReference type="ARBA" id="ARBA00022918"/>
    </source>
</evidence>
<dbReference type="EMBL" id="JAWDGP010004442">
    <property type="protein sequence ID" value="KAK3764442.1"/>
    <property type="molecule type" value="Genomic_DNA"/>
</dbReference>
<dbReference type="InterPro" id="IPR036397">
    <property type="entry name" value="RNaseH_sf"/>
</dbReference>
<dbReference type="CDD" id="cd09274">
    <property type="entry name" value="RNase_HI_RT_Ty3"/>
    <property type="match status" value="1"/>
</dbReference>
<dbReference type="FunFam" id="1.10.340.70:FF:000003">
    <property type="entry name" value="Protein CBG25708"/>
    <property type="match status" value="1"/>
</dbReference>
<comment type="caution">
    <text evidence="12">The sequence shown here is derived from an EMBL/GenBank/DDBJ whole genome shotgun (WGS) entry which is preliminary data.</text>
</comment>
<dbReference type="FunFam" id="3.30.420.10:FF:000063">
    <property type="entry name" value="Retrovirus-related Pol polyprotein from transposon 297-like Protein"/>
    <property type="match status" value="1"/>
</dbReference>
<protein>
    <recommendedName>
        <fullName evidence="1">RNA-directed DNA polymerase</fullName>
        <ecNumber evidence="1">2.7.7.49</ecNumber>
    </recommendedName>
</protein>
<dbReference type="InterPro" id="IPR001584">
    <property type="entry name" value="Integrase_cat-core"/>
</dbReference>
<keyword evidence="13" id="KW-1185">Reference proteome</keyword>
<keyword evidence="7" id="KW-0695">RNA-directed DNA polymerase</keyword>
<dbReference type="Pfam" id="PF00665">
    <property type="entry name" value="rve"/>
    <property type="match status" value="1"/>
</dbReference>
<dbReference type="FunFam" id="3.30.70.270:FF:000020">
    <property type="entry name" value="Transposon Tf2-6 polyprotein-like Protein"/>
    <property type="match status" value="1"/>
</dbReference>
<feature type="domain" description="Integrase catalytic" evidence="11">
    <location>
        <begin position="978"/>
        <end position="1146"/>
    </location>
</feature>
<dbReference type="SUPFAM" id="SSF50630">
    <property type="entry name" value="Acid proteases"/>
    <property type="match status" value="1"/>
</dbReference>